<dbReference type="PROSITE" id="PS00845">
    <property type="entry name" value="CAP_GLY_1"/>
    <property type="match status" value="1"/>
</dbReference>
<keyword evidence="3" id="KW-1185">Reference proteome</keyword>
<dbReference type="PROSITE" id="PS50245">
    <property type="entry name" value="CAP_GLY_2"/>
    <property type="match status" value="1"/>
</dbReference>
<evidence type="ECO:0000313" key="3">
    <source>
        <dbReference type="Proteomes" id="UP001465976"/>
    </source>
</evidence>
<evidence type="ECO:0000259" key="1">
    <source>
        <dbReference type="PROSITE" id="PS50245"/>
    </source>
</evidence>
<dbReference type="SMART" id="SM01052">
    <property type="entry name" value="CAP_GLY"/>
    <property type="match status" value="1"/>
</dbReference>
<dbReference type="InterPro" id="IPR036859">
    <property type="entry name" value="CAP-Gly_dom_sf"/>
</dbReference>
<evidence type="ECO:0000313" key="2">
    <source>
        <dbReference type="EMBL" id="KAL0577802.1"/>
    </source>
</evidence>
<dbReference type="Gene3D" id="2.30.30.190">
    <property type="entry name" value="CAP Gly-rich-like domain"/>
    <property type="match status" value="1"/>
</dbReference>
<dbReference type="InterPro" id="IPR000938">
    <property type="entry name" value="CAP-Gly_domain"/>
</dbReference>
<protein>
    <recommendedName>
        <fullName evidence="1">CAP-Gly domain-containing protein</fullName>
    </recommendedName>
</protein>
<proteinExistence type="predicted"/>
<dbReference type="EMBL" id="JBAHYK010000136">
    <property type="protein sequence ID" value="KAL0577802.1"/>
    <property type="molecule type" value="Genomic_DNA"/>
</dbReference>
<dbReference type="SUPFAM" id="SSF74924">
    <property type="entry name" value="Cap-Gly domain"/>
    <property type="match status" value="1"/>
</dbReference>
<comment type="caution">
    <text evidence="2">The sequence shown here is derived from an EMBL/GenBank/DDBJ whole genome shotgun (WGS) entry which is preliminary data.</text>
</comment>
<reference evidence="2 3" key="1">
    <citation type="submission" date="2024-02" db="EMBL/GenBank/DDBJ databases">
        <title>A draft genome for the cacao thread blight pathogen Marasmius crinis-equi.</title>
        <authorList>
            <person name="Cohen S.P."/>
            <person name="Baruah I.K."/>
            <person name="Amoako-Attah I."/>
            <person name="Bukari Y."/>
            <person name="Meinhardt L.W."/>
            <person name="Bailey B.A."/>
        </authorList>
    </citation>
    <scope>NUCLEOTIDE SEQUENCE [LARGE SCALE GENOMIC DNA]</scope>
    <source>
        <strain evidence="2 3">GH-76</strain>
    </source>
</reference>
<dbReference type="Proteomes" id="UP001465976">
    <property type="component" value="Unassembled WGS sequence"/>
</dbReference>
<accession>A0ABR3FQS1</accession>
<dbReference type="Pfam" id="PF01302">
    <property type="entry name" value="CAP_GLY"/>
    <property type="match status" value="1"/>
</dbReference>
<sequence>MRSLKVGDRISYQGNLATVKFIGAVEKSTGTWLGIEWDDPSRGKHDGVKDGKRYFDCRFPNAGSFIRQSVNVLCGVSFLEGLSSKYIEAFHGANTQEKVILGSSNGAIEVEAVNLDKIRGKFSDLGRLREVSLENELIARVDPPGMIRHTCPS</sequence>
<name>A0ABR3FQS1_9AGAR</name>
<feature type="domain" description="CAP-Gly" evidence="1">
    <location>
        <begin position="23"/>
        <end position="67"/>
    </location>
</feature>
<gene>
    <name evidence="2" type="ORF">V5O48_004169</name>
</gene>
<organism evidence="2 3">
    <name type="scientific">Marasmius crinis-equi</name>
    <dbReference type="NCBI Taxonomy" id="585013"/>
    <lineage>
        <taxon>Eukaryota</taxon>
        <taxon>Fungi</taxon>
        <taxon>Dikarya</taxon>
        <taxon>Basidiomycota</taxon>
        <taxon>Agaricomycotina</taxon>
        <taxon>Agaricomycetes</taxon>
        <taxon>Agaricomycetidae</taxon>
        <taxon>Agaricales</taxon>
        <taxon>Marasmiineae</taxon>
        <taxon>Marasmiaceae</taxon>
        <taxon>Marasmius</taxon>
    </lineage>
</organism>